<keyword evidence="4" id="KW-0235">DNA replication</keyword>
<dbReference type="InterPro" id="IPR003959">
    <property type="entry name" value="ATPase_AAA_core"/>
</dbReference>
<dbReference type="SUPFAM" id="SSF48019">
    <property type="entry name" value="post-AAA+ oligomerization domain-like"/>
    <property type="match status" value="1"/>
</dbReference>
<dbReference type="CDD" id="cd18139">
    <property type="entry name" value="HLD_clamp_RarA"/>
    <property type="match status" value="1"/>
</dbReference>
<dbReference type="Gene3D" id="1.20.272.10">
    <property type="match status" value="1"/>
</dbReference>
<feature type="compositionally biased region" description="Basic residues" evidence="7">
    <location>
        <begin position="417"/>
        <end position="426"/>
    </location>
</feature>
<evidence type="ECO:0000256" key="2">
    <source>
        <dbReference type="ARBA" id="ARBA00008959"/>
    </source>
</evidence>
<evidence type="ECO:0000259" key="8">
    <source>
        <dbReference type="SMART" id="SM00382"/>
    </source>
</evidence>
<dbReference type="Pfam" id="PF16193">
    <property type="entry name" value="AAA_assoc_2"/>
    <property type="match status" value="1"/>
</dbReference>
<sequence length="426" mass="48065">MKKEKSLFEHKMENDMRREAPLADRMRSRTFDEFFGQEKIVGPGTLLRRAIENDELFSIIFWGPPGSGKTTLARVIAELTKSHFEQMSAVTSGIGDLRKVIEEAEKQRSFHNERTILFVDEIHRWNKAQQDAFLSVVESGLITLIGATTENPSFEVIAPLLSRTRVFVLERLGVSELSKIVKQALKDKVRGLGKEKIQIVAKAMDLLLEASNGDARTVLNALEIASKAARKDKQGIKHISLVDVEDALQHKALQYDKKGEEHYNVISAFIKSMRGSNPDGALYWLNRMVEAGEDPEFIARRMVIFASEDVGMADPGALRIALDVFNAVRVIGYPECQINLAHGVVYLANAPKDNSAYKGLLEAKKDVQDSMNEPVPLHLRNAVTDLMKDLKYGEGYKYSHDFTPEEGEQDYLPEKLRGKKYYKPRK</sequence>
<comment type="function">
    <text evidence="1">DNA-dependent ATPase that plays important roles in cellular responses to stalled DNA replication processes.</text>
</comment>
<dbReference type="SUPFAM" id="SSF52540">
    <property type="entry name" value="P-loop containing nucleoside triphosphate hydrolases"/>
    <property type="match status" value="1"/>
</dbReference>
<dbReference type="PANTHER" id="PTHR13779:SF7">
    <property type="entry name" value="ATPASE WRNIP1"/>
    <property type="match status" value="1"/>
</dbReference>
<evidence type="ECO:0000313" key="10">
    <source>
        <dbReference type="Proteomes" id="UP000179164"/>
    </source>
</evidence>
<reference evidence="9 10" key="1">
    <citation type="journal article" date="2016" name="Nat. Commun.">
        <title>Thousands of microbial genomes shed light on interconnected biogeochemical processes in an aquifer system.</title>
        <authorList>
            <person name="Anantharaman K."/>
            <person name="Brown C.T."/>
            <person name="Hug L.A."/>
            <person name="Sharon I."/>
            <person name="Castelle C.J."/>
            <person name="Probst A.J."/>
            <person name="Thomas B.C."/>
            <person name="Singh A."/>
            <person name="Wilkins M.J."/>
            <person name="Karaoz U."/>
            <person name="Brodie E.L."/>
            <person name="Williams K.H."/>
            <person name="Hubbard S.S."/>
            <person name="Banfield J.F."/>
        </authorList>
    </citation>
    <scope>NUCLEOTIDE SEQUENCE [LARGE SCALE GENOMIC DNA]</scope>
</reference>
<dbReference type="Pfam" id="PF12002">
    <property type="entry name" value="MgsA_C"/>
    <property type="match status" value="1"/>
</dbReference>
<dbReference type="FunFam" id="1.10.8.60:FF:000029">
    <property type="entry name" value="Replication-associated recombination protein A"/>
    <property type="match status" value="1"/>
</dbReference>
<keyword evidence="6" id="KW-0067">ATP-binding</keyword>
<evidence type="ECO:0000313" key="9">
    <source>
        <dbReference type="EMBL" id="OGY83088.1"/>
    </source>
</evidence>
<dbReference type="Proteomes" id="UP000179164">
    <property type="component" value="Unassembled WGS sequence"/>
</dbReference>
<dbReference type="SMART" id="SM00382">
    <property type="entry name" value="AAA"/>
    <property type="match status" value="1"/>
</dbReference>
<dbReference type="FunFam" id="3.40.50.300:FF:000137">
    <property type="entry name" value="Replication-associated recombination protein A"/>
    <property type="match status" value="1"/>
</dbReference>
<dbReference type="GO" id="GO:0016887">
    <property type="term" value="F:ATP hydrolysis activity"/>
    <property type="evidence" value="ECO:0007669"/>
    <property type="project" value="InterPro"/>
</dbReference>
<dbReference type="FunFam" id="1.20.272.10:FF:000001">
    <property type="entry name" value="Putative AAA family ATPase"/>
    <property type="match status" value="1"/>
</dbReference>
<dbReference type="STRING" id="1798543.A2898_02290"/>
<evidence type="ECO:0000256" key="4">
    <source>
        <dbReference type="ARBA" id="ARBA00022705"/>
    </source>
</evidence>
<dbReference type="CDD" id="cd00009">
    <property type="entry name" value="AAA"/>
    <property type="match status" value="1"/>
</dbReference>
<evidence type="ECO:0000256" key="7">
    <source>
        <dbReference type="SAM" id="MobiDB-lite"/>
    </source>
</evidence>
<dbReference type="EMBL" id="MHKE01000015">
    <property type="protein sequence ID" value="OGY83088.1"/>
    <property type="molecule type" value="Genomic_DNA"/>
</dbReference>
<protein>
    <recommendedName>
        <fullName evidence="3">Replication-associated recombination protein A</fullName>
    </recommendedName>
</protein>
<dbReference type="InterPro" id="IPR008921">
    <property type="entry name" value="DNA_pol3_clamp-load_cplx_C"/>
</dbReference>
<dbReference type="InterPro" id="IPR021886">
    <property type="entry name" value="MgsA_C"/>
</dbReference>
<dbReference type="Gene3D" id="1.10.8.60">
    <property type="match status" value="1"/>
</dbReference>
<proteinExistence type="inferred from homology"/>
<dbReference type="GO" id="GO:0005524">
    <property type="term" value="F:ATP binding"/>
    <property type="evidence" value="ECO:0007669"/>
    <property type="project" value="UniProtKB-KW"/>
</dbReference>
<keyword evidence="5" id="KW-0547">Nucleotide-binding</keyword>
<evidence type="ECO:0000256" key="6">
    <source>
        <dbReference type="ARBA" id="ARBA00022840"/>
    </source>
</evidence>
<dbReference type="InterPro" id="IPR051314">
    <property type="entry name" value="AAA_ATPase_RarA/MGS1/WRNIP1"/>
</dbReference>
<dbReference type="GO" id="GO:0008047">
    <property type="term" value="F:enzyme activator activity"/>
    <property type="evidence" value="ECO:0007669"/>
    <property type="project" value="TreeGrafter"/>
</dbReference>
<dbReference type="Pfam" id="PF00004">
    <property type="entry name" value="AAA"/>
    <property type="match status" value="1"/>
</dbReference>
<dbReference type="Gene3D" id="1.10.3710.10">
    <property type="entry name" value="DNA polymerase III clamp loader subunits, C-terminal domain"/>
    <property type="match status" value="1"/>
</dbReference>
<evidence type="ECO:0000256" key="5">
    <source>
        <dbReference type="ARBA" id="ARBA00022741"/>
    </source>
</evidence>
<dbReference type="GO" id="GO:0017116">
    <property type="term" value="F:single-stranded DNA helicase activity"/>
    <property type="evidence" value="ECO:0007669"/>
    <property type="project" value="TreeGrafter"/>
</dbReference>
<evidence type="ECO:0000256" key="3">
    <source>
        <dbReference type="ARBA" id="ARBA00020776"/>
    </source>
</evidence>
<dbReference type="InterPro" id="IPR003593">
    <property type="entry name" value="AAA+_ATPase"/>
</dbReference>
<gene>
    <name evidence="9" type="ORF">A2898_02290</name>
</gene>
<dbReference type="GO" id="GO:0006261">
    <property type="term" value="P:DNA-templated DNA replication"/>
    <property type="evidence" value="ECO:0007669"/>
    <property type="project" value="TreeGrafter"/>
</dbReference>
<comment type="similarity">
    <text evidence="2">Belongs to the AAA ATPase family. RarA/MGS1/WRNIP1 subfamily.</text>
</comment>
<dbReference type="Gene3D" id="3.40.50.300">
    <property type="entry name" value="P-loop containing nucleotide triphosphate hydrolases"/>
    <property type="match status" value="1"/>
</dbReference>
<evidence type="ECO:0000256" key="1">
    <source>
        <dbReference type="ARBA" id="ARBA00002393"/>
    </source>
</evidence>
<dbReference type="InterPro" id="IPR032423">
    <property type="entry name" value="AAA_assoc_2"/>
</dbReference>
<dbReference type="InterPro" id="IPR027417">
    <property type="entry name" value="P-loop_NTPase"/>
</dbReference>
<dbReference type="GO" id="GO:0000731">
    <property type="term" value="P:DNA synthesis involved in DNA repair"/>
    <property type="evidence" value="ECO:0007669"/>
    <property type="project" value="TreeGrafter"/>
</dbReference>
<feature type="region of interest" description="Disordered" evidence="7">
    <location>
        <begin position="403"/>
        <end position="426"/>
    </location>
</feature>
<comment type="caution">
    <text evidence="9">The sequence shown here is derived from an EMBL/GenBank/DDBJ whole genome shotgun (WGS) entry which is preliminary data.</text>
</comment>
<accession>A0A1G2B1Q8</accession>
<feature type="domain" description="AAA+ ATPase" evidence="8">
    <location>
        <begin position="55"/>
        <end position="173"/>
    </location>
</feature>
<dbReference type="AlphaFoldDB" id="A0A1G2B1Q8"/>
<name>A0A1G2B1Q8_9BACT</name>
<dbReference type="PANTHER" id="PTHR13779">
    <property type="entry name" value="WERNER HELICASE-INTERACTING PROTEIN 1 FAMILY MEMBER"/>
    <property type="match status" value="1"/>
</dbReference>
<dbReference type="GO" id="GO:0003677">
    <property type="term" value="F:DNA binding"/>
    <property type="evidence" value="ECO:0007669"/>
    <property type="project" value="InterPro"/>
</dbReference>
<organism evidence="9 10">
    <name type="scientific">Candidatus Kerfeldbacteria bacterium RIFCSPLOWO2_01_FULL_48_11</name>
    <dbReference type="NCBI Taxonomy" id="1798543"/>
    <lineage>
        <taxon>Bacteria</taxon>
        <taxon>Candidatus Kerfeldiibacteriota</taxon>
    </lineage>
</organism>